<dbReference type="RefSeq" id="WP_201365769.1">
    <property type="nucleotide sequence ID" value="NZ_BNJJ01000022.1"/>
</dbReference>
<dbReference type="Gene3D" id="1.10.10.10">
    <property type="entry name" value="Winged helix-like DNA-binding domain superfamily/Winged helix DNA-binding domain"/>
    <property type="match status" value="1"/>
</dbReference>
<evidence type="ECO:0008006" key="3">
    <source>
        <dbReference type="Google" id="ProtNLM"/>
    </source>
</evidence>
<accession>A0ABQ3VPH5</accession>
<comment type="caution">
    <text evidence="1">The sequence shown here is derived from an EMBL/GenBank/DDBJ whole genome shotgun (WGS) entry which is preliminary data.</text>
</comment>
<dbReference type="EMBL" id="BNJJ01000022">
    <property type="protein sequence ID" value="GHO88152.1"/>
    <property type="molecule type" value="Genomic_DNA"/>
</dbReference>
<dbReference type="Pfam" id="PF13814">
    <property type="entry name" value="Replic_Relax"/>
    <property type="match status" value="1"/>
</dbReference>
<protein>
    <recommendedName>
        <fullName evidence="3">HTH arsR-type domain-containing protein</fullName>
    </recommendedName>
</protein>
<proteinExistence type="predicted"/>
<name>A0ABQ3VPH5_9CHLR</name>
<evidence type="ECO:0000313" key="1">
    <source>
        <dbReference type="EMBL" id="GHO88152.1"/>
    </source>
</evidence>
<dbReference type="InterPro" id="IPR036388">
    <property type="entry name" value="WH-like_DNA-bd_sf"/>
</dbReference>
<dbReference type="InterPro" id="IPR036390">
    <property type="entry name" value="WH_DNA-bd_sf"/>
</dbReference>
<sequence>MNNGAAGPSVTVAATDIEEQGSFADQVLFWLLKHPYQRASDLAFVFQRDRSTISRHLSSLLALKLIEAVHVACLAPARAELVYHLSAAGVEQVAARAEVKPAALAALWQTDEHALLRLLPRLPAHIPLQDAIYSFVAETPRHLSYRAGERAVVRWHWQHQYRHTVQRGAKRITCHLDGVVVLSRQAHQKGTHDQHEPGRVPSWYCVFWLVDPGLVGDRDLDLIRQRLRALLQWREASERWPVYHAFPPLLILAPTAHQRDLWIRCAQEEAAHLRVAPLCGACAMRLEHVSSWRFAWHGLDGSGPVPLHSLLQAHDVTAIPPGLLAPRMVERLDGAEASAPRGRKSFLVGGFSARAAPGLGDNGSTKQAMTYQFWSLRLCYRHLVVLQQLYASPLLALPELASLLRSEPATIRRYLVDLRLNGLVMVREKRYHLSEEGLRLLAAMLGVSFSHVAQYHDDHWQQRGIEHVWRLRVHAAGVYGFLARLQQQAWARGEELLWWETRRCAHRYRLHGRWHNLMPDALFSYQGQGKAQPPIEAWLEWDRGTMHGPALITKFEAYAHYIRSSQYRQDHQMLPQLLLVVPSTSREHFLAQLVQAVLVPLGLPVWTTTVPLMQAQGPASAIWKRVVAKDQDADSQQPRVSWV</sequence>
<dbReference type="SUPFAM" id="SSF46785">
    <property type="entry name" value="Winged helix' DNA-binding domain"/>
    <property type="match status" value="2"/>
</dbReference>
<keyword evidence="2" id="KW-1185">Reference proteome</keyword>
<gene>
    <name evidence="1" type="ORF">KSZ_61580</name>
</gene>
<dbReference type="InterPro" id="IPR025855">
    <property type="entry name" value="Replic_Relax"/>
</dbReference>
<dbReference type="Proteomes" id="UP000635565">
    <property type="component" value="Unassembled WGS sequence"/>
</dbReference>
<reference evidence="1 2" key="1">
    <citation type="journal article" date="2021" name="Int. J. Syst. Evol. Microbiol.">
        <title>Reticulibacter mediterranei gen. nov., sp. nov., within the new family Reticulibacteraceae fam. nov., and Ktedonospora formicarum gen. nov., sp. nov., Ktedonobacter robiniae sp. nov., Dictyobacter formicarum sp. nov. and Dictyobacter arantiisoli sp. nov., belonging to the class Ktedonobacteria.</title>
        <authorList>
            <person name="Yabe S."/>
            <person name="Zheng Y."/>
            <person name="Wang C.M."/>
            <person name="Sakai Y."/>
            <person name="Abe K."/>
            <person name="Yokota A."/>
            <person name="Donadio S."/>
            <person name="Cavaletti L."/>
            <person name="Monciardini P."/>
        </authorList>
    </citation>
    <scope>NUCLEOTIDE SEQUENCE [LARGE SCALE GENOMIC DNA]</scope>
    <source>
        <strain evidence="1 2">SOSP1-9</strain>
    </source>
</reference>
<evidence type="ECO:0000313" key="2">
    <source>
        <dbReference type="Proteomes" id="UP000635565"/>
    </source>
</evidence>
<organism evidence="1 2">
    <name type="scientific">Dictyobacter formicarum</name>
    <dbReference type="NCBI Taxonomy" id="2778368"/>
    <lineage>
        <taxon>Bacteria</taxon>
        <taxon>Bacillati</taxon>
        <taxon>Chloroflexota</taxon>
        <taxon>Ktedonobacteria</taxon>
        <taxon>Ktedonobacterales</taxon>
        <taxon>Dictyobacteraceae</taxon>
        <taxon>Dictyobacter</taxon>
    </lineage>
</organism>